<dbReference type="InterPro" id="IPR050065">
    <property type="entry name" value="GlmU-like"/>
</dbReference>
<keyword evidence="11 18" id="KW-0573">Peptidoglycan synthesis</keyword>
<comment type="similarity">
    <text evidence="2 18">In the C-terminal section; belongs to the transferase hexapeptide repeat family.</text>
</comment>
<evidence type="ECO:0000256" key="14">
    <source>
        <dbReference type="ARBA" id="ARBA00023316"/>
    </source>
</evidence>
<evidence type="ECO:0000256" key="7">
    <source>
        <dbReference type="ARBA" id="ARBA00022723"/>
    </source>
</evidence>
<dbReference type="SUPFAM" id="SSF51161">
    <property type="entry name" value="Trimeric LpxA-like enzymes"/>
    <property type="match status" value="1"/>
</dbReference>
<comment type="subunit">
    <text evidence="18">Homotrimer.</text>
</comment>
<dbReference type="NCBIfam" id="TIGR01173">
    <property type="entry name" value="glmU"/>
    <property type="match status" value="1"/>
</dbReference>
<comment type="pathway">
    <text evidence="18">Nucleotide-sugar biosynthesis; UDP-N-acetyl-alpha-D-glucosamine biosynthesis; N-acetyl-alpha-D-glucosamine 1-phosphate from alpha-D-glucosamine 6-phosphate (route II): step 2/2.</text>
</comment>
<dbReference type="AlphaFoldDB" id="A0A136Q8B2"/>
<keyword evidence="13 18" id="KW-0012">Acyltransferase</keyword>
<feature type="region of interest" description="Pyrophosphorylase" evidence="18">
    <location>
        <begin position="1"/>
        <end position="230"/>
    </location>
</feature>
<evidence type="ECO:0000313" key="20">
    <source>
        <dbReference type="EMBL" id="KXK66913.1"/>
    </source>
</evidence>
<evidence type="ECO:0000313" key="21">
    <source>
        <dbReference type="Proteomes" id="UP000070366"/>
    </source>
</evidence>
<dbReference type="NCBIfam" id="NF010934">
    <property type="entry name" value="PRK14354.1"/>
    <property type="match status" value="1"/>
</dbReference>
<dbReference type="CDD" id="cd02540">
    <property type="entry name" value="GT2_GlmU_N_bac"/>
    <property type="match status" value="1"/>
</dbReference>
<dbReference type="GO" id="GO:0071555">
    <property type="term" value="P:cell wall organization"/>
    <property type="evidence" value="ECO:0007669"/>
    <property type="project" value="UniProtKB-KW"/>
</dbReference>
<evidence type="ECO:0000256" key="17">
    <source>
        <dbReference type="ARBA" id="ARBA00049628"/>
    </source>
</evidence>
<dbReference type="InterPro" id="IPR018357">
    <property type="entry name" value="Hexapep_transf_CS"/>
</dbReference>
<reference evidence="20 21" key="1">
    <citation type="submission" date="2016-02" db="EMBL/GenBank/DDBJ databases">
        <authorList>
            <person name="Wen L."/>
            <person name="He K."/>
            <person name="Yang H."/>
        </authorList>
    </citation>
    <scope>NUCLEOTIDE SEQUENCE [LARGE SCALE GENOMIC DNA]</scope>
    <source>
        <strain evidence="20 21">DSM 22607</strain>
    </source>
</reference>
<keyword evidence="21" id="KW-1185">Reference proteome</keyword>
<dbReference type="EC" id="2.3.1.157" evidence="18"/>
<evidence type="ECO:0000256" key="13">
    <source>
        <dbReference type="ARBA" id="ARBA00023315"/>
    </source>
</evidence>
<dbReference type="GO" id="GO:0000902">
    <property type="term" value="P:cell morphogenesis"/>
    <property type="evidence" value="ECO:0007669"/>
    <property type="project" value="UniProtKB-UniRule"/>
</dbReference>
<feature type="binding site" evidence="18">
    <location>
        <position position="351"/>
    </location>
    <ligand>
        <name>UDP-N-acetyl-alpha-D-glucosamine</name>
        <dbReference type="ChEBI" id="CHEBI:57705"/>
    </ligand>
</feature>
<dbReference type="Gene3D" id="3.90.550.10">
    <property type="entry name" value="Spore Coat Polysaccharide Biosynthesis Protein SpsA, Chain A"/>
    <property type="match status" value="1"/>
</dbReference>
<evidence type="ECO:0000256" key="1">
    <source>
        <dbReference type="ARBA" id="ARBA00004496"/>
    </source>
</evidence>
<comment type="function">
    <text evidence="17 18">Catalyzes the last two sequential reactions in the de novo biosynthetic pathway for UDP-N-acetylglucosamine (UDP-GlcNAc). The C-terminal domain catalyzes the transfer of acetyl group from acetyl coenzyme A to glucosamine-1-phosphate (GlcN-1-P) to produce N-acetylglucosamine-1-phosphate (GlcNAc-1-P), which is converted into UDP-GlcNAc by the transfer of uridine 5-monophosphate (from uridine 5-triphosphate), a reaction catalyzed by the N-terminal domain.</text>
</comment>
<dbReference type="GO" id="GO:0003977">
    <property type="term" value="F:UDP-N-acetylglucosamine diphosphorylase activity"/>
    <property type="evidence" value="ECO:0007669"/>
    <property type="project" value="UniProtKB-UniRule"/>
</dbReference>
<comment type="catalytic activity">
    <reaction evidence="16 18">
        <text>N-acetyl-alpha-D-glucosamine 1-phosphate + UTP + H(+) = UDP-N-acetyl-alpha-D-glucosamine + diphosphate</text>
        <dbReference type="Rhea" id="RHEA:13509"/>
        <dbReference type="ChEBI" id="CHEBI:15378"/>
        <dbReference type="ChEBI" id="CHEBI:33019"/>
        <dbReference type="ChEBI" id="CHEBI:46398"/>
        <dbReference type="ChEBI" id="CHEBI:57705"/>
        <dbReference type="ChEBI" id="CHEBI:57776"/>
        <dbReference type="EC" id="2.7.7.23"/>
    </reaction>
</comment>
<dbReference type="PATRIC" id="fig|626937.4.peg.219"/>
<evidence type="ECO:0000256" key="18">
    <source>
        <dbReference type="HAMAP-Rule" id="MF_01631"/>
    </source>
</evidence>
<proteinExistence type="inferred from homology"/>
<feature type="domain" description="MobA-like NTP transferase" evidence="19">
    <location>
        <begin position="6"/>
        <end position="150"/>
    </location>
</feature>
<feature type="binding site" evidence="18">
    <location>
        <position position="366"/>
    </location>
    <ligand>
        <name>UDP-N-acetyl-alpha-D-glucosamine</name>
        <dbReference type="ChEBI" id="CHEBI:57705"/>
    </ligand>
</feature>
<feature type="binding site" evidence="18">
    <location>
        <begin position="9"/>
        <end position="12"/>
    </location>
    <ligand>
        <name>UDP-N-acetyl-alpha-D-glucosamine</name>
        <dbReference type="ChEBI" id="CHEBI:57705"/>
    </ligand>
</feature>
<feature type="binding site" evidence="18">
    <location>
        <position position="228"/>
    </location>
    <ligand>
        <name>UDP-N-acetyl-alpha-D-glucosamine</name>
        <dbReference type="ChEBI" id="CHEBI:57705"/>
    </ligand>
</feature>
<dbReference type="PANTHER" id="PTHR43584">
    <property type="entry name" value="NUCLEOTIDYL TRANSFERASE"/>
    <property type="match status" value="1"/>
</dbReference>
<dbReference type="Pfam" id="PF12804">
    <property type="entry name" value="NTP_transf_3"/>
    <property type="match status" value="1"/>
</dbReference>
<dbReference type="GO" id="GO:0005737">
    <property type="term" value="C:cytoplasm"/>
    <property type="evidence" value="ECO:0007669"/>
    <property type="project" value="UniProtKB-SubCell"/>
</dbReference>
<comment type="pathway">
    <text evidence="18">Nucleotide-sugar biosynthesis; UDP-N-acetyl-alpha-D-glucosamine biosynthesis; UDP-N-acetyl-alpha-D-glucosamine from N-acetyl-alpha-D-glucosamine 1-phosphate: step 1/1.</text>
</comment>
<dbReference type="GO" id="GO:0009252">
    <property type="term" value="P:peptidoglycan biosynthetic process"/>
    <property type="evidence" value="ECO:0007669"/>
    <property type="project" value="UniProtKB-UniRule"/>
</dbReference>
<evidence type="ECO:0000256" key="6">
    <source>
        <dbReference type="ARBA" id="ARBA00022695"/>
    </source>
</evidence>
<dbReference type="PROSITE" id="PS00101">
    <property type="entry name" value="HEXAPEP_TRANSFERASES"/>
    <property type="match status" value="1"/>
</dbReference>
<feature type="binding site" evidence="18">
    <location>
        <position position="140"/>
    </location>
    <ligand>
        <name>UDP-N-acetyl-alpha-D-glucosamine</name>
        <dbReference type="ChEBI" id="CHEBI:57705"/>
    </ligand>
</feature>
<comment type="caution">
    <text evidence="18">Lacks conserved residue(s) required for the propagation of feature annotation.</text>
</comment>
<dbReference type="GO" id="GO:0019134">
    <property type="term" value="F:glucosamine-1-phosphate N-acetyltransferase activity"/>
    <property type="evidence" value="ECO:0007669"/>
    <property type="project" value="UniProtKB-UniRule"/>
</dbReference>
<dbReference type="GO" id="GO:0006048">
    <property type="term" value="P:UDP-N-acetylglucosamine biosynthetic process"/>
    <property type="evidence" value="ECO:0007669"/>
    <property type="project" value="UniProtKB-UniPathway"/>
</dbReference>
<feature type="binding site" evidence="18">
    <location>
        <position position="333"/>
    </location>
    <ligand>
        <name>UDP-N-acetyl-alpha-D-glucosamine</name>
        <dbReference type="ChEBI" id="CHEBI:57705"/>
    </ligand>
</feature>
<feature type="binding site" evidence="18">
    <location>
        <position position="170"/>
    </location>
    <ligand>
        <name>UDP-N-acetyl-alpha-D-glucosamine</name>
        <dbReference type="ChEBI" id="CHEBI:57705"/>
    </ligand>
</feature>
<dbReference type="InterPro" id="IPR001451">
    <property type="entry name" value="Hexapep"/>
</dbReference>
<comment type="subcellular location">
    <subcellularLocation>
        <location evidence="1 18">Cytoplasm</location>
    </subcellularLocation>
</comment>
<feature type="region of interest" description="Linker" evidence="18">
    <location>
        <begin position="231"/>
        <end position="251"/>
    </location>
</feature>
<feature type="binding site" evidence="18">
    <location>
        <position position="155"/>
    </location>
    <ligand>
        <name>UDP-N-acetyl-alpha-D-glucosamine</name>
        <dbReference type="ChEBI" id="CHEBI:57705"/>
    </ligand>
</feature>
<keyword evidence="10 18" id="KW-0133">Cell shape</keyword>
<dbReference type="OrthoDB" id="9775031at2"/>
<feature type="binding site" evidence="18">
    <location>
        <position position="440"/>
    </location>
    <ligand>
        <name>acetyl-CoA</name>
        <dbReference type="ChEBI" id="CHEBI:57288"/>
    </ligand>
</feature>
<dbReference type="HAMAP" id="MF_01631">
    <property type="entry name" value="GlmU"/>
    <property type="match status" value="1"/>
</dbReference>
<dbReference type="CDD" id="cd03353">
    <property type="entry name" value="LbH_GlmU_C"/>
    <property type="match status" value="1"/>
</dbReference>
<dbReference type="UniPathway" id="UPA00973"/>
<sequence>MKECMAVVLAAGEGTRMKSKMPKVLHEAAGRSMLEWVVNAVRGVDIKKCTVVCGRGMDEIKARLGGAAAYVEQEERRGSGHAVMCAARELENFDGYTLIIAGDMPLLRAETVRALVDAAQKGNYACTMLTAQLENPHGYGRILRNELGDVTAIVEEKDATQEQREITEVNASCYCVGTPFLLECLKEIKPANAQGEYYLTDIVGLLNAKGEKVGAYIAEDARECMGVNDRAQLAQISEILRERILARHMRNGITLIDPKNTYIDADCEIGQDTVIYPNVTLEGNTRIGEDVILYPGSRIRDSVVGNGTQVQNSVVLEAEIGEHSTVGPNAYVRPGSHIGSHCRIGDFVEIKNSTIGDGTKVSHLTYIGDSDFGKGINVGCGVVVVNYDGKNKFRTSVGDDAFIGCNTNLISPVSVGEGVYIAAGSTITEDIPNNAFAIARSRQTIKTDWKDKRK</sequence>
<organism evidence="20 21">
    <name type="scientific">Christensenella minuta</name>
    <dbReference type="NCBI Taxonomy" id="626937"/>
    <lineage>
        <taxon>Bacteria</taxon>
        <taxon>Bacillati</taxon>
        <taxon>Bacillota</taxon>
        <taxon>Clostridia</taxon>
        <taxon>Christensenellales</taxon>
        <taxon>Christensenellaceae</taxon>
        <taxon>Christensenella</taxon>
    </lineage>
</organism>
<evidence type="ECO:0000256" key="4">
    <source>
        <dbReference type="ARBA" id="ARBA00022490"/>
    </source>
</evidence>
<dbReference type="InterPro" id="IPR029044">
    <property type="entry name" value="Nucleotide-diphossugar_trans"/>
</dbReference>
<evidence type="ECO:0000256" key="2">
    <source>
        <dbReference type="ARBA" id="ARBA00007707"/>
    </source>
</evidence>
<dbReference type="UniPathway" id="UPA00113">
    <property type="reaction ID" value="UER00532"/>
</dbReference>
<dbReference type="InterPro" id="IPR038009">
    <property type="entry name" value="GlmU_C_LbH"/>
</dbReference>
<keyword evidence="14 18" id="KW-0961">Cell wall biogenesis/degradation</keyword>
<evidence type="ECO:0000256" key="5">
    <source>
        <dbReference type="ARBA" id="ARBA00022679"/>
    </source>
</evidence>
<dbReference type="GO" id="GO:0016020">
    <property type="term" value="C:membrane"/>
    <property type="evidence" value="ECO:0007669"/>
    <property type="project" value="GOC"/>
</dbReference>
<feature type="region of interest" description="N-acetyltransferase" evidence="18">
    <location>
        <begin position="252"/>
        <end position="454"/>
    </location>
</feature>
<keyword evidence="9 18" id="KW-0460">Magnesium</keyword>
<dbReference type="EMBL" id="LSZW01000022">
    <property type="protein sequence ID" value="KXK66913.1"/>
    <property type="molecule type" value="Genomic_DNA"/>
</dbReference>
<dbReference type="Gene3D" id="2.160.10.10">
    <property type="entry name" value="Hexapeptide repeat proteins"/>
    <property type="match status" value="1"/>
</dbReference>
<keyword evidence="12 18" id="KW-0511">Multifunctional enzyme</keyword>
<dbReference type="KEGG" id="cmiu:B1H56_06835"/>
<dbReference type="EC" id="2.7.7.23" evidence="18"/>
<dbReference type="PANTHER" id="PTHR43584:SF3">
    <property type="entry name" value="BIFUNCTIONAL PROTEIN GLMU"/>
    <property type="match status" value="1"/>
</dbReference>
<feature type="active site" description="Proton acceptor" evidence="18">
    <location>
        <position position="363"/>
    </location>
</feature>
<keyword evidence="8 18" id="KW-0677">Repeat</keyword>
<feature type="binding site" evidence="18">
    <location>
        <position position="423"/>
    </location>
    <ligand>
        <name>acetyl-CoA</name>
        <dbReference type="ChEBI" id="CHEBI:57288"/>
    </ligand>
</feature>
<feature type="binding site" evidence="18">
    <location>
        <position position="23"/>
    </location>
    <ligand>
        <name>UDP-N-acetyl-alpha-D-glucosamine</name>
        <dbReference type="ChEBI" id="CHEBI:57705"/>
    </ligand>
</feature>
<evidence type="ECO:0000256" key="9">
    <source>
        <dbReference type="ARBA" id="ARBA00022842"/>
    </source>
</evidence>
<evidence type="ECO:0000259" key="19">
    <source>
        <dbReference type="Pfam" id="PF12804"/>
    </source>
</evidence>
<evidence type="ECO:0000256" key="8">
    <source>
        <dbReference type="ARBA" id="ARBA00022737"/>
    </source>
</evidence>
<dbReference type="Pfam" id="PF00132">
    <property type="entry name" value="Hexapep"/>
    <property type="match status" value="3"/>
</dbReference>
<comment type="pathway">
    <text evidence="18">Bacterial outer membrane biogenesis; LPS lipid A biosynthesis.</text>
</comment>
<protein>
    <recommendedName>
        <fullName evidence="18">Bifunctional protein GlmU</fullName>
    </recommendedName>
    <domain>
        <recommendedName>
            <fullName evidence="18">UDP-N-acetylglucosamine pyrophosphorylase</fullName>
            <ecNumber evidence="18">2.7.7.23</ecNumber>
        </recommendedName>
        <alternativeName>
            <fullName evidence="18">N-acetylglucosamine-1-phosphate uridyltransferase</fullName>
        </alternativeName>
    </domain>
    <domain>
        <recommendedName>
            <fullName evidence="18">Glucosamine-1-phosphate N-acetyltransferase</fullName>
            <ecNumber evidence="18">2.3.1.157</ecNumber>
        </recommendedName>
    </domain>
</protein>
<evidence type="ECO:0000256" key="15">
    <source>
        <dbReference type="ARBA" id="ARBA00048247"/>
    </source>
</evidence>
<evidence type="ECO:0000256" key="11">
    <source>
        <dbReference type="ARBA" id="ARBA00022984"/>
    </source>
</evidence>
<dbReference type="InterPro" id="IPR005882">
    <property type="entry name" value="Bifunctional_GlmU"/>
</dbReference>
<name>A0A136Q8B2_9FIRM</name>
<feature type="binding site" evidence="18">
    <location>
        <position position="228"/>
    </location>
    <ligand>
        <name>Mg(2+)</name>
        <dbReference type="ChEBI" id="CHEBI:18420"/>
    </ligand>
</feature>
<keyword evidence="7 18" id="KW-0479">Metal-binding</keyword>
<evidence type="ECO:0000256" key="12">
    <source>
        <dbReference type="ARBA" id="ARBA00023268"/>
    </source>
</evidence>
<keyword evidence="5 18" id="KW-0808">Transferase</keyword>
<gene>
    <name evidence="18" type="primary">glmU</name>
    <name evidence="20" type="ORF">HMPREF3293_00217</name>
</gene>
<comment type="catalytic activity">
    <reaction evidence="15 18">
        <text>alpha-D-glucosamine 1-phosphate + acetyl-CoA = N-acetyl-alpha-D-glucosamine 1-phosphate + CoA + H(+)</text>
        <dbReference type="Rhea" id="RHEA:13725"/>
        <dbReference type="ChEBI" id="CHEBI:15378"/>
        <dbReference type="ChEBI" id="CHEBI:57287"/>
        <dbReference type="ChEBI" id="CHEBI:57288"/>
        <dbReference type="ChEBI" id="CHEBI:57776"/>
        <dbReference type="ChEBI" id="CHEBI:58516"/>
        <dbReference type="EC" id="2.3.1.157"/>
    </reaction>
</comment>
<feature type="binding site" evidence="18">
    <location>
        <position position="377"/>
    </location>
    <ligand>
        <name>UDP-N-acetyl-alpha-D-glucosamine</name>
        <dbReference type="ChEBI" id="CHEBI:57705"/>
    </ligand>
</feature>
<keyword evidence="4 18" id="KW-0963">Cytoplasm</keyword>
<dbReference type="STRING" id="626937.HMPREF3293_00217"/>
<comment type="similarity">
    <text evidence="3 18">In the N-terminal section; belongs to the N-acetylglucosamine-1-phosphate uridyltransferase family.</text>
</comment>
<dbReference type="InterPro" id="IPR025877">
    <property type="entry name" value="MobA-like_NTP_Trfase"/>
</dbReference>
<dbReference type="SUPFAM" id="SSF53448">
    <property type="entry name" value="Nucleotide-diphospho-sugar transferases"/>
    <property type="match status" value="1"/>
</dbReference>
<dbReference type="RefSeq" id="WP_066523499.1">
    <property type="nucleotide sequence ID" value="NZ_CABMOF010000020.1"/>
</dbReference>
<evidence type="ECO:0000256" key="3">
    <source>
        <dbReference type="ARBA" id="ARBA00007947"/>
    </source>
</evidence>
<dbReference type="GO" id="GO:0008360">
    <property type="term" value="P:regulation of cell shape"/>
    <property type="evidence" value="ECO:0007669"/>
    <property type="project" value="UniProtKB-KW"/>
</dbReference>
<comment type="caution">
    <text evidence="20">The sequence shown here is derived from an EMBL/GenBank/DDBJ whole genome shotgun (WGS) entry which is preliminary data.</text>
</comment>
<keyword evidence="6 18" id="KW-0548">Nucleotidyltransferase</keyword>
<comment type="cofactor">
    <cofactor evidence="18">
        <name>Mg(2+)</name>
        <dbReference type="ChEBI" id="CHEBI:18420"/>
    </cofactor>
    <text evidence="18">Binds 1 Mg(2+) ion per subunit.</text>
</comment>
<dbReference type="GO" id="GO:0009245">
    <property type="term" value="P:lipid A biosynthetic process"/>
    <property type="evidence" value="ECO:0007669"/>
    <property type="project" value="UniProtKB-UniRule"/>
</dbReference>
<dbReference type="GO" id="GO:0000287">
    <property type="term" value="F:magnesium ion binding"/>
    <property type="evidence" value="ECO:0007669"/>
    <property type="project" value="UniProtKB-UniRule"/>
</dbReference>
<evidence type="ECO:0000256" key="16">
    <source>
        <dbReference type="ARBA" id="ARBA00048493"/>
    </source>
</evidence>
<accession>A0A136Q8B2</accession>
<evidence type="ECO:0000256" key="10">
    <source>
        <dbReference type="ARBA" id="ARBA00022960"/>
    </source>
</evidence>
<feature type="binding site" evidence="18">
    <location>
        <position position="103"/>
    </location>
    <ligand>
        <name>Mg(2+)</name>
        <dbReference type="ChEBI" id="CHEBI:18420"/>
    </ligand>
</feature>
<dbReference type="Proteomes" id="UP000070366">
    <property type="component" value="Unassembled WGS sequence"/>
</dbReference>
<feature type="binding site" evidence="18">
    <location>
        <begin position="386"/>
        <end position="387"/>
    </location>
    <ligand>
        <name>acetyl-CoA</name>
        <dbReference type="ChEBI" id="CHEBI:57288"/>
    </ligand>
</feature>
<feature type="binding site" evidence="18">
    <location>
        <position position="73"/>
    </location>
    <ligand>
        <name>UDP-N-acetyl-alpha-D-glucosamine</name>
        <dbReference type="ChEBI" id="CHEBI:57705"/>
    </ligand>
</feature>
<dbReference type="InterPro" id="IPR011004">
    <property type="entry name" value="Trimer_LpxA-like_sf"/>
</dbReference>